<dbReference type="GO" id="GO:0005509">
    <property type="term" value="F:calcium ion binding"/>
    <property type="evidence" value="ECO:0007669"/>
    <property type="project" value="InterPro"/>
</dbReference>
<dbReference type="InterPro" id="IPR002048">
    <property type="entry name" value="EF_hand_dom"/>
</dbReference>
<dbReference type="InterPro" id="IPR011992">
    <property type="entry name" value="EF-hand-dom_pair"/>
</dbReference>
<protein>
    <recommendedName>
        <fullName evidence="2">EF-hand domain-containing protein</fullName>
    </recommendedName>
</protein>
<sequence length="98" mass="11306">MAIKNNAVRVTARSWDDEMTTEEFKVWLKSFDTNKDGRISRDELRRAIRSIRVRFSGWKSKRGVEYADSNGDGFIDDGEIDNLLEFAQKSLGLKIVAY</sequence>
<keyword evidence="1" id="KW-0106">Calcium</keyword>
<proteinExistence type="predicted"/>
<evidence type="ECO:0000313" key="4">
    <source>
        <dbReference type="EMBL" id="RRT59662.1"/>
    </source>
</evidence>
<dbReference type="Proteomes" id="UP001222027">
    <property type="component" value="Unassembled WGS sequence"/>
</dbReference>
<reference evidence="4" key="2">
    <citation type="submission" date="2018-09" db="EMBL/GenBank/DDBJ databases">
        <authorList>
            <person name="Harrison J."/>
            <person name="Moore K.A."/>
            <person name="Paszkiewicz K."/>
            <person name="Jones T."/>
            <person name="Grant M."/>
            <person name="Ambacheew D."/>
            <person name="Muzemil S."/>
            <person name="Studholme D."/>
        </authorList>
    </citation>
    <scope>NUCLEOTIDE SEQUENCE</scope>
</reference>
<dbReference type="InterPro" id="IPR018247">
    <property type="entry name" value="EF_Hand_1_Ca_BS"/>
</dbReference>
<dbReference type="PROSITE" id="PS50222">
    <property type="entry name" value="EF_HAND_2"/>
    <property type="match status" value="1"/>
</dbReference>
<comment type="caution">
    <text evidence="4">The sequence shown here is derived from an EMBL/GenBank/DDBJ whole genome shotgun (WGS) entry which is preliminary data.</text>
</comment>
<dbReference type="EMBL" id="AMZH03008121">
    <property type="protein sequence ID" value="RRT59662.1"/>
    <property type="molecule type" value="Genomic_DNA"/>
</dbReference>
<dbReference type="SUPFAM" id="SSF47473">
    <property type="entry name" value="EF-hand"/>
    <property type="match status" value="1"/>
</dbReference>
<evidence type="ECO:0000313" key="3">
    <source>
        <dbReference type="EMBL" id="KAJ8480525.1"/>
    </source>
</evidence>
<dbReference type="Proteomes" id="UP000287651">
    <property type="component" value="Unassembled WGS sequence"/>
</dbReference>
<gene>
    <name evidence="4" type="ORF">B296_00028673</name>
    <name evidence="3" type="ORF">OPV22_024252</name>
</gene>
<dbReference type="EMBL" id="JAQQAF010000006">
    <property type="protein sequence ID" value="KAJ8480525.1"/>
    <property type="molecule type" value="Genomic_DNA"/>
</dbReference>
<dbReference type="OrthoDB" id="26525at2759"/>
<feature type="domain" description="EF-hand" evidence="2">
    <location>
        <begin position="19"/>
        <end position="54"/>
    </location>
</feature>
<dbReference type="Pfam" id="PF13202">
    <property type="entry name" value="EF-hand_5"/>
    <property type="match status" value="1"/>
</dbReference>
<dbReference type="Gene3D" id="1.10.238.10">
    <property type="entry name" value="EF-hand"/>
    <property type="match status" value="1"/>
</dbReference>
<evidence type="ECO:0000313" key="5">
    <source>
        <dbReference type="Proteomes" id="UP000287651"/>
    </source>
</evidence>
<evidence type="ECO:0000256" key="1">
    <source>
        <dbReference type="ARBA" id="ARBA00022837"/>
    </source>
</evidence>
<evidence type="ECO:0000259" key="2">
    <source>
        <dbReference type="PROSITE" id="PS50222"/>
    </source>
</evidence>
<keyword evidence="6" id="KW-1185">Reference proteome</keyword>
<dbReference type="SMART" id="SM00054">
    <property type="entry name" value="EFh"/>
    <property type="match status" value="1"/>
</dbReference>
<reference evidence="3 6" key="3">
    <citation type="submission" date="2022-12" db="EMBL/GenBank/DDBJ databases">
        <title>Chromosome-scale assembly of the Ensete ventricosum genome.</title>
        <authorList>
            <person name="Dussert Y."/>
            <person name="Stocks J."/>
            <person name="Wendawek A."/>
            <person name="Woldeyes F."/>
            <person name="Nichols R.A."/>
            <person name="Borrell J.S."/>
        </authorList>
    </citation>
    <scope>NUCLEOTIDE SEQUENCE [LARGE SCALE GENOMIC DNA]</scope>
    <source>
        <strain evidence="6">cv. Maze</strain>
        <strain evidence="3">MazeRef_0001</strain>
        <tissue evidence="3">Seeds</tissue>
    </source>
</reference>
<reference evidence="4 5" key="1">
    <citation type="journal article" date="2014" name="Agronomy (Basel)">
        <title>A Draft Genome Sequence for Ensete ventricosum, the Drought-Tolerant Tree Against Hunger.</title>
        <authorList>
            <person name="Harrison J."/>
            <person name="Moore K.A."/>
            <person name="Paszkiewicz K."/>
            <person name="Jones T."/>
            <person name="Grant M."/>
            <person name="Ambacheew D."/>
            <person name="Muzemil S."/>
            <person name="Studholme D.J."/>
        </authorList>
    </citation>
    <scope>NUCLEOTIDE SEQUENCE [LARGE SCALE GENOMIC DNA]</scope>
</reference>
<name>A0A426Z6R6_ENSVE</name>
<dbReference type="AlphaFoldDB" id="A0A426Z6R6"/>
<organism evidence="4 5">
    <name type="scientific">Ensete ventricosum</name>
    <name type="common">Abyssinian banana</name>
    <name type="synonym">Musa ensete</name>
    <dbReference type="NCBI Taxonomy" id="4639"/>
    <lineage>
        <taxon>Eukaryota</taxon>
        <taxon>Viridiplantae</taxon>
        <taxon>Streptophyta</taxon>
        <taxon>Embryophyta</taxon>
        <taxon>Tracheophyta</taxon>
        <taxon>Spermatophyta</taxon>
        <taxon>Magnoliopsida</taxon>
        <taxon>Liliopsida</taxon>
        <taxon>Zingiberales</taxon>
        <taxon>Musaceae</taxon>
        <taxon>Ensete</taxon>
    </lineage>
</organism>
<accession>A0A426Z6R6</accession>
<evidence type="ECO:0000313" key="6">
    <source>
        <dbReference type="Proteomes" id="UP001222027"/>
    </source>
</evidence>
<dbReference type="PROSITE" id="PS00018">
    <property type="entry name" value="EF_HAND_1"/>
    <property type="match status" value="2"/>
</dbReference>